<gene>
    <name evidence="1" type="ORF">IU449_00125</name>
</gene>
<name>A0ABS0D5M7_9NOCA</name>
<evidence type="ECO:0000313" key="2">
    <source>
        <dbReference type="Proteomes" id="UP000707731"/>
    </source>
</evidence>
<reference evidence="1 2" key="1">
    <citation type="submission" date="2020-10" db="EMBL/GenBank/DDBJ databases">
        <title>Identification of Nocardia species via Next-generation sequencing and recognition of intraspecies genetic diversity.</title>
        <authorList>
            <person name="Li P."/>
            <person name="Li P."/>
            <person name="Lu B."/>
        </authorList>
    </citation>
    <scope>NUCLEOTIDE SEQUENCE [LARGE SCALE GENOMIC DNA]</scope>
    <source>
        <strain evidence="1 2">BJ06-0143</strain>
    </source>
</reference>
<evidence type="ECO:0000313" key="1">
    <source>
        <dbReference type="EMBL" id="MBF6352967.1"/>
    </source>
</evidence>
<accession>A0ABS0D5M7</accession>
<dbReference type="EMBL" id="JADLQN010000001">
    <property type="protein sequence ID" value="MBF6352967.1"/>
    <property type="molecule type" value="Genomic_DNA"/>
</dbReference>
<proteinExistence type="predicted"/>
<comment type="caution">
    <text evidence="1">The sequence shown here is derived from an EMBL/GenBank/DDBJ whole genome shotgun (WGS) entry which is preliminary data.</text>
</comment>
<dbReference type="Proteomes" id="UP000707731">
    <property type="component" value="Unassembled WGS sequence"/>
</dbReference>
<sequence>MSESEVRNSIHSAMMREPGLSARVFTMDTTLAVSLFRDRLFADLGPLSLQLTLEQARLLRDLLDAGLRDAADAGHVEATGYRVDLVKAVA</sequence>
<organism evidence="1 2">
    <name type="scientific">Nocardia higoensis</name>
    <dbReference type="NCBI Taxonomy" id="228599"/>
    <lineage>
        <taxon>Bacteria</taxon>
        <taxon>Bacillati</taxon>
        <taxon>Actinomycetota</taxon>
        <taxon>Actinomycetes</taxon>
        <taxon>Mycobacteriales</taxon>
        <taxon>Nocardiaceae</taxon>
        <taxon>Nocardia</taxon>
    </lineage>
</organism>
<dbReference type="RefSeq" id="WP_194999942.1">
    <property type="nucleotide sequence ID" value="NZ_JADLQN010000001.1"/>
</dbReference>
<keyword evidence="2" id="KW-1185">Reference proteome</keyword>
<protein>
    <submittedName>
        <fullName evidence="1">Uncharacterized protein</fullName>
    </submittedName>
</protein>